<feature type="domain" description="Calponin-homology (CH)" evidence="10">
    <location>
        <begin position="178"/>
        <end position="295"/>
    </location>
</feature>
<evidence type="ECO:0000256" key="3">
    <source>
        <dbReference type="ARBA" id="ARBA00012759"/>
    </source>
</evidence>
<dbReference type="Gene3D" id="1.10.418.10">
    <property type="entry name" value="Calponin-like domain"/>
    <property type="match status" value="1"/>
</dbReference>
<evidence type="ECO:0000256" key="1">
    <source>
        <dbReference type="ARBA" id="ARBA00000707"/>
    </source>
</evidence>
<dbReference type="Gene3D" id="3.40.532.10">
    <property type="entry name" value="Peptidase C12, ubiquitin carboxyl-terminal hydrolase"/>
    <property type="match status" value="1"/>
</dbReference>
<evidence type="ECO:0000259" key="11">
    <source>
        <dbReference type="PROSITE" id="PS52048"/>
    </source>
</evidence>
<comment type="similarity">
    <text evidence="2 8">Belongs to the peptidase C12 family.</text>
</comment>
<dbReference type="EC" id="3.4.19.12" evidence="3"/>
<evidence type="ECO:0000256" key="8">
    <source>
        <dbReference type="PROSITE-ProRule" id="PRU01393"/>
    </source>
</evidence>
<dbReference type="InterPro" id="IPR038765">
    <property type="entry name" value="Papain-like_cys_pep_sf"/>
</dbReference>
<keyword evidence="4" id="KW-0645">Protease</keyword>
<dbReference type="FunFam" id="1.10.418.10:FF:000038">
    <property type="entry name" value="LIM and calponin homology domains-containing protein 1"/>
    <property type="match status" value="1"/>
</dbReference>
<evidence type="ECO:0000256" key="4">
    <source>
        <dbReference type="ARBA" id="ARBA00022670"/>
    </source>
</evidence>
<dbReference type="PROSITE" id="PS52048">
    <property type="entry name" value="UCH_DOMAIN"/>
    <property type="match status" value="1"/>
</dbReference>
<dbReference type="GeneTree" id="ENSGT00950000183159"/>
<evidence type="ECO:0000313" key="13">
    <source>
        <dbReference type="Proteomes" id="UP000694414"/>
    </source>
</evidence>
<feature type="domain" description="UCH catalytic" evidence="11">
    <location>
        <begin position="1"/>
        <end position="248"/>
    </location>
</feature>
<dbReference type="InterPro" id="IPR036959">
    <property type="entry name" value="Peptidase_C12_UCH_sf"/>
</dbReference>
<gene>
    <name evidence="12" type="primary">LMO7</name>
</gene>
<dbReference type="InterPro" id="IPR057254">
    <property type="entry name" value="UCH_AS"/>
</dbReference>
<dbReference type="Pfam" id="PF15949">
    <property type="entry name" value="DUF4757"/>
    <property type="match status" value="1"/>
</dbReference>
<dbReference type="GO" id="GO:0004843">
    <property type="term" value="F:cysteine-type deubiquitinase activity"/>
    <property type="evidence" value="ECO:0007669"/>
    <property type="project" value="UniProtKB-EC"/>
</dbReference>
<dbReference type="GO" id="GO:0023051">
    <property type="term" value="P:regulation of signaling"/>
    <property type="evidence" value="ECO:0007669"/>
    <property type="project" value="InterPro"/>
</dbReference>
<dbReference type="PANTHER" id="PTHR46767">
    <property type="entry name" value="LIM DOMAIN ONLY PROTEIN 7"/>
    <property type="match status" value="1"/>
</dbReference>
<dbReference type="InterPro" id="IPR036872">
    <property type="entry name" value="CH_dom_sf"/>
</dbReference>
<keyword evidence="6" id="KW-0378">Hydrolase</keyword>
<dbReference type="PRINTS" id="PR00707">
    <property type="entry name" value="UBCTHYDRLASE"/>
</dbReference>
<evidence type="ECO:0000256" key="7">
    <source>
        <dbReference type="ARBA" id="ARBA00022807"/>
    </source>
</evidence>
<keyword evidence="13" id="KW-1185">Reference proteome</keyword>
<dbReference type="GO" id="GO:0006511">
    <property type="term" value="P:ubiquitin-dependent protein catabolic process"/>
    <property type="evidence" value="ECO:0007669"/>
    <property type="project" value="InterPro"/>
</dbReference>
<dbReference type="PROSITE" id="PS50021">
    <property type="entry name" value="CH"/>
    <property type="match status" value="1"/>
</dbReference>
<comment type="caution">
    <text evidence="8">Lacks conserved residue(s) required for the propagation of feature annotation.</text>
</comment>
<evidence type="ECO:0000313" key="12">
    <source>
        <dbReference type="Ensembl" id="ENSPSMP00000034195.1"/>
    </source>
</evidence>
<dbReference type="Pfam" id="PF00307">
    <property type="entry name" value="CH"/>
    <property type="match status" value="1"/>
</dbReference>
<reference evidence="12" key="1">
    <citation type="submission" date="2025-08" db="UniProtKB">
        <authorList>
            <consortium name="Ensembl"/>
        </authorList>
    </citation>
    <scope>IDENTIFICATION</scope>
</reference>
<keyword evidence="7" id="KW-0788">Thiol protease</keyword>
<dbReference type="GO" id="GO:0030155">
    <property type="term" value="P:regulation of cell adhesion"/>
    <property type="evidence" value="ECO:0007669"/>
    <property type="project" value="InterPro"/>
</dbReference>
<dbReference type="SUPFAM" id="SSF47576">
    <property type="entry name" value="Calponin-homology domain, CH-domain"/>
    <property type="match status" value="1"/>
</dbReference>
<feature type="region of interest" description="Disordered" evidence="9">
    <location>
        <begin position="425"/>
        <end position="455"/>
    </location>
</feature>
<dbReference type="PANTHER" id="PTHR46767:SF1">
    <property type="entry name" value="LIM DOMAIN ONLY PROTEIN 7"/>
    <property type="match status" value="1"/>
</dbReference>
<protein>
    <recommendedName>
        <fullName evidence="3">ubiquitinyl hydrolase 1</fullName>
        <ecNumber evidence="3">3.4.19.12</ecNumber>
    </recommendedName>
</protein>
<dbReference type="InterPro" id="IPR031865">
    <property type="entry name" value="DUF4757"/>
</dbReference>
<evidence type="ECO:0000259" key="10">
    <source>
        <dbReference type="PROSITE" id="PS50021"/>
    </source>
</evidence>
<reference evidence="12" key="2">
    <citation type="submission" date="2025-09" db="UniProtKB">
        <authorList>
            <consortium name="Ensembl"/>
        </authorList>
    </citation>
    <scope>IDENTIFICATION</scope>
</reference>
<organism evidence="12 13">
    <name type="scientific">Prolemur simus</name>
    <name type="common">Greater bamboo lemur</name>
    <name type="synonym">Hapalemur simus</name>
    <dbReference type="NCBI Taxonomy" id="1328070"/>
    <lineage>
        <taxon>Eukaryota</taxon>
        <taxon>Metazoa</taxon>
        <taxon>Chordata</taxon>
        <taxon>Craniata</taxon>
        <taxon>Vertebrata</taxon>
        <taxon>Euteleostomi</taxon>
        <taxon>Mammalia</taxon>
        <taxon>Eutheria</taxon>
        <taxon>Euarchontoglires</taxon>
        <taxon>Primates</taxon>
        <taxon>Strepsirrhini</taxon>
        <taxon>Lemuriformes</taxon>
        <taxon>Lemuridae</taxon>
        <taxon>Prolemur</taxon>
    </lineage>
</organism>
<dbReference type="CDD" id="cd09616">
    <property type="entry name" value="Peptidase_C12_UCH_L1_L3"/>
    <property type="match status" value="1"/>
</dbReference>
<dbReference type="InterPro" id="IPR001578">
    <property type="entry name" value="Peptidase_C12_UCH"/>
</dbReference>
<dbReference type="AlphaFoldDB" id="A0A8C9AI70"/>
<evidence type="ECO:0000256" key="5">
    <source>
        <dbReference type="ARBA" id="ARBA00022786"/>
    </source>
</evidence>
<dbReference type="InterPro" id="IPR001715">
    <property type="entry name" value="CH_dom"/>
</dbReference>
<evidence type="ECO:0000256" key="6">
    <source>
        <dbReference type="ARBA" id="ARBA00022801"/>
    </source>
</evidence>
<dbReference type="SUPFAM" id="SSF54001">
    <property type="entry name" value="Cysteine proteinases"/>
    <property type="match status" value="1"/>
</dbReference>
<dbReference type="Pfam" id="PF01088">
    <property type="entry name" value="Peptidase_C12"/>
    <property type="match status" value="1"/>
</dbReference>
<proteinExistence type="inferred from homology"/>
<dbReference type="PROSITE" id="PS00140">
    <property type="entry name" value="UCH_1"/>
    <property type="match status" value="1"/>
</dbReference>
<accession>A0A8C9AI70</accession>
<evidence type="ECO:0000256" key="9">
    <source>
        <dbReference type="SAM" id="MobiDB-lite"/>
    </source>
</evidence>
<dbReference type="Proteomes" id="UP000694414">
    <property type="component" value="Unplaced"/>
</dbReference>
<dbReference type="InterPro" id="IPR029978">
    <property type="entry name" value="LMO-7"/>
</dbReference>
<keyword evidence="5" id="KW-0833">Ubl conjugation pathway</keyword>
<sequence>FESSLWLQLENKFLKQLGLHPNWQFVDVYGMDPELLSMVPRPVCAVLLLFPITEKYEVFRTEEEEKIKSQGQDVTASVYFMKQTISNACGTIGLIHAIANNKDKMHFESGSTLKKFLEESVSMSPEERARYLENYDAPNIDEKVDLHFIALVHVDGHLYELGKNYFNLSWGEKWSLQQRRKLTPKSVFQAVTEKNFETKDFRASLENGVLLCDLINKLKPGVIKKINRLSTPIAGLDNINVFLKACEQIGLKEAQLFHPGDLQDLSNRVTVKQEETDRRVKNVLITLYWLGRKAQSNPCYNGPYLNLKAFENLLGQALTKALEDSSCLKRSGRDSGYGDLWCPERGEFPAPPGHHRREDSFESLDSLGSRSLTSCSSDITLRGGREGCESDTDSEFTFKMQDYNKDDMSYRRISAIEPKSALPFNRFLPNKSRQPSYVPAPLRKKKPDKNEDNRRSWASPIYAEADGTFSRYWHLTQCLNWLDVLNSNQRRTWGSSVENWPTVQETSKSSCYLEEEEKTTSIPNVVKDDLYVRKLSPIMPTPGNSFDQFLPKCWIPEDVNWKRIKRETYKPWYKEFQGFRFVFVHVSLIPVFIQHPSWSSM</sequence>
<dbReference type="Ensembl" id="ENSPSMT00000039426.1">
    <property type="protein sequence ID" value="ENSPSMP00000034195.1"/>
    <property type="gene ID" value="ENSPSMG00000023539.1"/>
</dbReference>
<comment type="catalytic activity">
    <reaction evidence="1">
        <text>Thiol-dependent hydrolysis of ester, thioester, amide, peptide and isopeptide bonds formed by the C-terminal Gly of ubiquitin (a 76-residue protein attached to proteins as an intracellular targeting signal).</text>
        <dbReference type="EC" id="3.4.19.12"/>
    </reaction>
</comment>
<name>A0A8C9AI70_PROSS</name>
<evidence type="ECO:0000256" key="2">
    <source>
        <dbReference type="ARBA" id="ARBA00009326"/>
    </source>
</evidence>
<dbReference type="SMART" id="SM00033">
    <property type="entry name" value="CH"/>
    <property type="match status" value="1"/>
</dbReference>